<dbReference type="EMBL" id="BARU01008376">
    <property type="protein sequence ID" value="GAH40436.1"/>
    <property type="molecule type" value="Genomic_DNA"/>
</dbReference>
<dbReference type="GO" id="GO:0043023">
    <property type="term" value="F:ribosomal large subunit binding"/>
    <property type="evidence" value="ECO:0007669"/>
    <property type="project" value="TreeGrafter"/>
</dbReference>
<dbReference type="GO" id="GO:1990112">
    <property type="term" value="C:RQC complex"/>
    <property type="evidence" value="ECO:0007669"/>
    <property type="project" value="TreeGrafter"/>
</dbReference>
<organism evidence="2">
    <name type="scientific">marine sediment metagenome</name>
    <dbReference type="NCBI Taxonomy" id="412755"/>
    <lineage>
        <taxon>unclassified sequences</taxon>
        <taxon>metagenomes</taxon>
        <taxon>ecological metagenomes</taxon>
    </lineage>
</organism>
<dbReference type="PANTHER" id="PTHR15239">
    <property type="entry name" value="NUCLEAR EXPORT MEDIATOR FACTOR NEMF"/>
    <property type="match status" value="1"/>
</dbReference>
<gene>
    <name evidence="2" type="ORF">S03H2_16399</name>
</gene>
<accession>X1F484</accession>
<evidence type="ECO:0000313" key="2">
    <source>
        <dbReference type="EMBL" id="GAH40436.1"/>
    </source>
</evidence>
<reference evidence="2" key="1">
    <citation type="journal article" date="2014" name="Front. Microbiol.">
        <title>High frequency of phylogenetically diverse reductive dehalogenase-homologous genes in deep subseafloor sedimentary metagenomes.</title>
        <authorList>
            <person name="Kawai M."/>
            <person name="Futagami T."/>
            <person name="Toyoda A."/>
            <person name="Takaki Y."/>
            <person name="Nishi S."/>
            <person name="Hori S."/>
            <person name="Arai W."/>
            <person name="Tsubouchi T."/>
            <person name="Morono Y."/>
            <person name="Uchiyama I."/>
            <person name="Ito T."/>
            <person name="Fujiyama A."/>
            <person name="Inagaki F."/>
            <person name="Takami H."/>
        </authorList>
    </citation>
    <scope>NUCLEOTIDE SEQUENCE</scope>
    <source>
        <strain evidence="2">Expedition CK06-06</strain>
    </source>
</reference>
<name>X1F484_9ZZZZ</name>
<dbReference type="Pfam" id="PF05670">
    <property type="entry name" value="NFACT-R_1"/>
    <property type="match status" value="1"/>
</dbReference>
<sequence length="256" mass="29803">NRYASKEKVFFASFNDAADDFFTTQIAEEVEEKAKSEHEKEVGKYERILKEQLDALRRFQLKEAESIKKGELIYARYTEIEEILREMDKKRKVVSLTLPDTDVQLEIDTSVSLHKNAGAYYEKAKVFRKKREGVERAIDTTKEKIRTEKAKEVRVEDSLMPKRKEVKREKEEWYERFRWFETSDGFLVIGGKDATTNEIVVKKYMDVNDLFFHTQAEGAPAVIAKTAGKDVFDASLREIAQFAASYSNLLNYFICS</sequence>
<feature type="non-terminal residue" evidence="2">
    <location>
        <position position="1"/>
    </location>
</feature>
<comment type="caution">
    <text evidence="2">The sequence shown here is derived from an EMBL/GenBank/DDBJ whole genome shotgun (WGS) entry which is preliminary data.</text>
</comment>
<dbReference type="GO" id="GO:0072344">
    <property type="term" value="P:rescue of stalled ribosome"/>
    <property type="evidence" value="ECO:0007669"/>
    <property type="project" value="TreeGrafter"/>
</dbReference>
<feature type="domain" description="NFACT RNA-binding" evidence="1">
    <location>
        <begin position="177"/>
        <end position="248"/>
    </location>
</feature>
<dbReference type="PANTHER" id="PTHR15239:SF6">
    <property type="entry name" value="RIBOSOME QUALITY CONTROL COMPLEX SUBUNIT NEMF"/>
    <property type="match status" value="1"/>
</dbReference>
<dbReference type="AlphaFoldDB" id="X1F484"/>
<dbReference type="InterPro" id="IPR051608">
    <property type="entry name" value="RQC_Subunit_NEMF"/>
</dbReference>
<protein>
    <recommendedName>
        <fullName evidence="1">NFACT RNA-binding domain-containing protein</fullName>
    </recommendedName>
</protein>
<dbReference type="Pfam" id="PF05833">
    <property type="entry name" value="NFACT_N"/>
    <property type="match status" value="1"/>
</dbReference>
<dbReference type="GO" id="GO:0000049">
    <property type="term" value="F:tRNA binding"/>
    <property type="evidence" value="ECO:0007669"/>
    <property type="project" value="TreeGrafter"/>
</dbReference>
<proteinExistence type="predicted"/>
<dbReference type="InterPro" id="IPR008532">
    <property type="entry name" value="NFACT_RNA-bd"/>
</dbReference>
<evidence type="ECO:0000259" key="1">
    <source>
        <dbReference type="Pfam" id="PF05670"/>
    </source>
</evidence>